<dbReference type="InterPro" id="IPR006328">
    <property type="entry name" value="2-HAD"/>
</dbReference>
<evidence type="ECO:0000313" key="2">
    <source>
        <dbReference type="EMBL" id="SDJ29340.1"/>
    </source>
</evidence>
<sequence>MVFETKPKFVTFDMNGTLIKFAINDTMRDVLGERLPAEVADEYLRICKAYRIDECMGAYKPFHQIVNDSMERASRKVGLEFRADEAREVYDRIPSWGPYPGVTAALNRLAEAVPLVIITNSDTVVAEKLAANLQAPFADIITAEQMGCYKPRLAAFEYMFDKLNVTPDEIVHVSASPMYDHRPAAIMGIEKKVYVDRGFEHDEYWLGYERITDISDLPVLFGLPRPDAS</sequence>
<dbReference type="PANTHER" id="PTHR43316:SF3">
    <property type="entry name" value="HALOACID DEHALOGENASE, TYPE II (AFU_ORTHOLOGUE AFUA_2G07750)-RELATED"/>
    <property type="match status" value="1"/>
</dbReference>
<dbReference type="SFLD" id="SFLDS00003">
    <property type="entry name" value="Haloacid_Dehalogenase"/>
    <property type="match status" value="1"/>
</dbReference>
<name>A0A1G8SL47_9MICC</name>
<dbReference type="Proteomes" id="UP000182130">
    <property type="component" value="Unassembled WGS sequence"/>
</dbReference>
<keyword evidence="1" id="KW-0378">Hydrolase</keyword>
<dbReference type="OrthoDB" id="3774052at2"/>
<dbReference type="PANTHER" id="PTHR43316">
    <property type="entry name" value="HYDROLASE, HALOACID DELAHOGENASE-RELATED"/>
    <property type="match status" value="1"/>
</dbReference>
<dbReference type="STRING" id="1045773.SAMN05216555_10940"/>
<evidence type="ECO:0000313" key="3">
    <source>
        <dbReference type="Proteomes" id="UP000182130"/>
    </source>
</evidence>
<evidence type="ECO:0000256" key="1">
    <source>
        <dbReference type="ARBA" id="ARBA00022801"/>
    </source>
</evidence>
<dbReference type="InterPro" id="IPR051540">
    <property type="entry name" value="S-2-haloacid_dehalogenase"/>
</dbReference>
<dbReference type="Gene3D" id="1.10.150.750">
    <property type="match status" value="1"/>
</dbReference>
<dbReference type="InterPro" id="IPR023214">
    <property type="entry name" value="HAD_sf"/>
</dbReference>
<dbReference type="InterPro" id="IPR036412">
    <property type="entry name" value="HAD-like_sf"/>
</dbReference>
<keyword evidence="3" id="KW-1185">Reference proteome</keyword>
<dbReference type="PRINTS" id="PR00413">
    <property type="entry name" value="HADHALOGNASE"/>
</dbReference>
<dbReference type="Pfam" id="PF00702">
    <property type="entry name" value="Hydrolase"/>
    <property type="match status" value="1"/>
</dbReference>
<reference evidence="3" key="1">
    <citation type="submission" date="2016-10" db="EMBL/GenBank/DDBJ databases">
        <authorList>
            <person name="Varghese N."/>
            <person name="Submissions S."/>
        </authorList>
    </citation>
    <scope>NUCLEOTIDE SEQUENCE [LARGE SCALE GENOMIC DNA]</scope>
    <source>
        <strain evidence="3">CGMCC 1.10783</strain>
    </source>
</reference>
<dbReference type="EMBL" id="FNEI01000009">
    <property type="protein sequence ID" value="SDJ29340.1"/>
    <property type="molecule type" value="Genomic_DNA"/>
</dbReference>
<proteinExistence type="predicted"/>
<dbReference type="Gene3D" id="3.40.50.1000">
    <property type="entry name" value="HAD superfamily/HAD-like"/>
    <property type="match status" value="1"/>
</dbReference>
<accession>A0A1G8SL47</accession>
<dbReference type="RefSeq" id="WP_074589364.1">
    <property type="nucleotide sequence ID" value="NZ_FNEI01000009.1"/>
</dbReference>
<dbReference type="InterPro" id="IPR006439">
    <property type="entry name" value="HAD-SF_hydro_IA"/>
</dbReference>
<gene>
    <name evidence="2" type="ORF">SAMN05216555_10940</name>
</gene>
<organism evidence="2 3">
    <name type="scientific">Arthrobacter cupressi</name>
    <dbReference type="NCBI Taxonomy" id="1045773"/>
    <lineage>
        <taxon>Bacteria</taxon>
        <taxon>Bacillati</taxon>
        <taxon>Actinomycetota</taxon>
        <taxon>Actinomycetes</taxon>
        <taxon>Micrococcales</taxon>
        <taxon>Micrococcaceae</taxon>
        <taxon>Arthrobacter</taxon>
    </lineage>
</organism>
<dbReference type="AlphaFoldDB" id="A0A1G8SL47"/>
<dbReference type="SFLD" id="SFLDG01129">
    <property type="entry name" value="C1.5:_HAD__Beta-PGM__Phosphata"/>
    <property type="match status" value="1"/>
</dbReference>
<protein>
    <submittedName>
        <fullName evidence="2">2-haloacid dehalogenase</fullName>
    </submittedName>
</protein>
<dbReference type="NCBIfam" id="TIGR01493">
    <property type="entry name" value="HAD-SF-IA-v2"/>
    <property type="match status" value="1"/>
</dbReference>
<dbReference type="GO" id="GO:0019120">
    <property type="term" value="F:hydrolase activity, acting on acid halide bonds, in C-halide compounds"/>
    <property type="evidence" value="ECO:0007669"/>
    <property type="project" value="InterPro"/>
</dbReference>
<dbReference type="NCBIfam" id="TIGR01428">
    <property type="entry name" value="HAD_type_II"/>
    <property type="match status" value="1"/>
</dbReference>
<dbReference type="SUPFAM" id="SSF56784">
    <property type="entry name" value="HAD-like"/>
    <property type="match status" value="1"/>
</dbReference>